<dbReference type="PROSITE" id="PS01156">
    <property type="entry name" value="TONB_DEPENDENT_REC_2"/>
    <property type="match status" value="1"/>
</dbReference>
<dbReference type="Proteomes" id="UP000265938">
    <property type="component" value="Unassembled WGS sequence"/>
</dbReference>
<evidence type="ECO:0000256" key="2">
    <source>
        <dbReference type="ARBA" id="ARBA00022448"/>
    </source>
</evidence>
<dbReference type="Gene3D" id="2.40.170.20">
    <property type="entry name" value="TonB-dependent receptor, beta-barrel domain"/>
    <property type="match status" value="1"/>
</dbReference>
<dbReference type="InterPro" id="IPR036942">
    <property type="entry name" value="Beta-barrel_TonB_sf"/>
</dbReference>
<keyword evidence="7 9" id="KW-0472">Membrane</keyword>
<comment type="similarity">
    <text evidence="9 11">Belongs to the TonB-dependent receptor family.</text>
</comment>
<evidence type="ECO:0000256" key="12">
    <source>
        <dbReference type="SAM" id="SignalP"/>
    </source>
</evidence>
<sequence>MKKYNILGASIKLALCTSAFAISGQSIAADQEGAEPIEKVQVIGSRIRTDSFASETPIDIITVEDAKNEGIKTLADLLRTSTAAAGSNQITSAMSVGYVTAGGKGTETASLRGLGASRTLILLNGRRAGPAGTRGQVSAFDLNTIPLSTIERVEILKDGASSLYGSDAIAGVINIITKKGDDKSVNVDISQPFESGGEEQRFNVSYGEEFSKGSFRVTADYKVSKELKRGDRDFLNCTERLLYNADGSQADPIDPRTGKANCNETGYGLWVYGAGATNVIGSGPNLAYDYDGFFGANGYDNYNSTATQPGDLTTPDGWYPVSYDKESDGWWDLQHPFLDKKSMRPETEVWSVFAQGDYAITDDMKLYGELIHSSRTTTMSSYRQFWIGDIGPQAADLFDGFSGNAYLMPVALSDHYGSETTVDYTRAVVGLEGSLGDWVWDVSYQNSYNDGEYQQQIFLRDSLVMSQLNLANGVQCNGEVTEFSKRTCVDIPWTDPNFLAGNPSQEVRDFIFGEDIGNTIYKQQTLDAYITGDLFDLPAGTVGSAFGLSIQKDEIEDTPGKHTLEGNSWGLTGAGITAGSQITRAVYGEVKVPVVKDLFLMNSLDLSASFRWTDVNTYGNDTTYKLGLNWEVLEGFNIRANRGSSFRSPALYELYLANQSGFGGQLAVDPCLNWSEEFAAGNITQTVANNCQADGIPADYALGGSSATIYTSGGEGRLKAETAVTETIGFVWRSPEDTYAISIDYYNITIDDEVTSLSGGDITSQCYESKDFANEPLCDLFTRRDGSNNDYGIDEIYSGYVNVASQNARGVDYNFTYQDMFDFGSIRFRLEHTMQIERTYQLFENSELNNEVGEMGEPKHVGNASLTYSWDDYSLTWTANYFDSTNDYEYSNDSNLTTYRGEEVRFVGETRWTTYHTLSGSANFSGGWSATMGVANLFDKEPPRLSSTEFQVGNAALYSQYDSIGRRVFANVTYEF</sequence>
<dbReference type="PROSITE" id="PS52016">
    <property type="entry name" value="TONB_DEPENDENT_REC_3"/>
    <property type="match status" value="1"/>
</dbReference>
<evidence type="ECO:0000256" key="8">
    <source>
        <dbReference type="ARBA" id="ARBA00023237"/>
    </source>
</evidence>
<protein>
    <submittedName>
        <fullName evidence="15">TonB-dependent receptor</fullName>
    </submittedName>
</protein>
<dbReference type="EMBL" id="QYSE01000002">
    <property type="protein sequence ID" value="RJF35547.1"/>
    <property type="molecule type" value="Genomic_DNA"/>
</dbReference>
<evidence type="ECO:0000256" key="4">
    <source>
        <dbReference type="ARBA" id="ARBA00022692"/>
    </source>
</evidence>
<evidence type="ECO:0000256" key="7">
    <source>
        <dbReference type="ARBA" id="ARBA00023136"/>
    </source>
</evidence>
<accession>A0A3A3EJ11</accession>
<dbReference type="GO" id="GO:0009279">
    <property type="term" value="C:cell outer membrane"/>
    <property type="evidence" value="ECO:0007669"/>
    <property type="project" value="UniProtKB-SubCell"/>
</dbReference>
<dbReference type="Pfam" id="PF07715">
    <property type="entry name" value="Plug"/>
    <property type="match status" value="1"/>
</dbReference>
<proteinExistence type="inferred from homology"/>
<dbReference type="PANTHER" id="PTHR47234:SF2">
    <property type="entry name" value="TONB-DEPENDENT RECEPTOR"/>
    <property type="match status" value="1"/>
</dbReference>
<keyword evidence="5 12" id="KW-0732">Signal</keyword>
<dbReference type="InterPro" id="IPR039426">
    <property type="entry name" value="TonB-dep_rcpt-like"/>
</dbReference>
<dbReference type="RefSeq" id="WP_119853029.1">
    <property type="nucleotide sequence ID" value="NZ_QYSE01000002.1"/>
</dbReference>
<keyword evidence="2 9" id="KW-0813">Transport</keyword>
<dbReference type="PANTHER" id="PTHR47234">
    <property type="match status" value="1"/>
</dbReference>
<keyword evidence="6 11" id="KW-0798">TonB box</keyword>
<comment type="subcellular location">
    <subcellularLocation>
        <location evidence="1 9">Cell outer membrane</location>
        <topology evidence="1 9">Multi-pass membrane protein</topology>
    </subcellularLocation>
</comment>
<keyword evidence="4 9" id="KW-0812">Transmembrane</keyword>
<keyword evidence="8 9" id="KW-0998">Cell outer membrane</keyword>
<keyword evidence="3 9" id="KW-1134">Transmembrane beta strand</keyword>
<feature type="signal peptide" evidence="12">
    <location>
        <begin position="1"/>
        <end position="28"/>
    </location>
</feature>
<evidence type="ECO:0000313" key="16">
    <source>
        <dbReference type="Proteomes" id="UP000265938"/>
    </source>
</evidence>
<evidence type="ECO:0000256" key="5">
    <source>
        <dbReference type="ARBA" id="ARBA00022729"/>
    </source>
</evidence>
<dbReference type="InterPro" id="IPR012910">
    <property type="entry name" value="Plug_dom"/>
</dbReference>
<organism evidence="15 16">
    <name type="scientific">Pseudoalteromonas gelatinilytica</name>
    <dbReference type="NCBI Taxonomy" id="1703256"/>
    <lineage>
        <taxon>Bacteria</taxon>
        <taxon>Pseudomonadati</taxon>
        <taxon>Pseudomonadota</taxon>
        <taxon>Gammaproteobacteria</taxon>
        <taxon>Alteromonadales</taxon>
        <taxon>Pseudoalteromonadaceae</taxon>
        <taxon>Pseudoalteromonas</taxon>
    </lineage>
</organism>
<evidence type="ECO:0000256" key="10">
    <source>
        <dbReference type="PROSITE-ProRule" id="PRU10144"/>
    </source>
</evidence>
<reference evidence="15 16" key="1">
    <citation type="submission" date="2018-09" db="EMBL/GenBank/DDBJ databases">
        <title>Identification of marine bacteria producing industrial enzymes.</title>
        <authorList>
            <person name="Cheng T.H."/>
            <person name="Saidin J."/>
            <person name="Muhd D.D."/>
            <person name="Isa M.N.M."/>
            <person name="Bakar M.F.A."/>
            <person name="Ismail N."/>
        </authorList>
    </citation>
    <scope>NUCLEOTIDE SEQUENCE [LARGE SCALE GENOMIC DNA]</scope>
    <source>
        <strain evidence="15 16">MNAD 1.6</strain>
    </source>
</reference>
<comment type="caution">
    <text evidence="15">The sequence shown here is derived from an EMBL/GenBank/DDBJ whole genome shotgun (WGS) entry which is preliminary data.</text>
</comment>
<evidence type="ECO:0000256" key="6">
    <source>
        <dbReference type="ARBA" id="ARBA00023077"/>
    </source>
</evidence>
<evidence type="ECO:0000256" key="9">
    <source>
        <dbReference type="PROSITE-ProRule" id="PRU01360"/>
    </source>
</evidence>
<evidence type="ECO:0000313" key="15">
    <source>
        <dbReference type="EMBL" id="RJF35547.1"/>
    </source>
</evidence>
<dbReference type="SUPFAM" id="SSF56935">
    <property type="entry name" value="Porins"/>
    <property type="match status" value="1"/>
</dbReference>
<feature type="domain" description="TonB-dependent receptor-like beta-barrel" evidence="13">
    <location>
        <begin position="417"/>
        <end position="937"/>
    </location>
</feature>
<gene>
    <name evidence="15" type="ORF">D4741_11260</name>
</gene>
<evidence type="ECO:0000256" key="11">
    <source>
        <dbReference type="RuleBase" id="RU003357"/>
    </source>
</evidence>
<evidence type="ECO:0000259" key="14">
    <source>
        <dbReference type="Pfam" id="PF07715"/>
    </source>
</evidence>
<evidence type="ECO:0000259" key="13">
    <source>
        <dbReference type="Pfam" id="PF00593"/>
    </source>
</evidence>
<dbReference type="InterPro" id="IPR037066">
    <property type="entry name" value="Plug_dom_sf"/>
</dbReference>
<feature type="chain" id="PRO_5017182389" evidence="12">
    <location>
        <begin position="29"/>
        <end position="976"/>
    </location>
</feature>
<dbReference type="AlphaFoldDB" id="A0A3A3EJ11"/>
<dbReference type="InterPro" id="IPR000531">
    <property type="entry name" value="Beta-barrel_TonB"/>
</dbReference>
<feature type="short sequence motif" description="TonB C-terminal box" evidence="10">
    <location>
        <begin position="959"/>
        <end position="976"/>
    </location>
</feature>
<feature type="domain" description="TonB-dependent receptor plug" evidence="14">
    <location>
        <begin position="56"/>
        <end position="172"/>
    </location>
</feature>
<dbReference type="InterPro" id="IPR010917">
    <property type="entry name" value="TonB_rcpt_CS"/>
</dbReference>
<name>A0A3A3EJ11_9GAMM</name>
<evidence type="ECO:0000256" key="1">
    <source>
        <dbReference type="ARBA" id="ARBA00004571"/>
    </source>
</evidence>
<dbReference type="Gene3D" id="2.170.130.10">
    <property type="entry name" value="TonB-dependent receptor, plug domain"/>
    <property type="match status" value="1"/>
</dbReference>
<dbReference type="Pfam" id="PF00593">
    <property type="entry name" value="TonB_dep_Rec_b-barrel"/>
    <property type="match status" value="1"/>
</dbReference>
<keyword evidence="15" id="KW-0675">Receptor</keyword>
<evidence type="ECO:0000256" key="3">
    <source>
        <dbReference type="ARBA" id="ARBA00022452"/>
    </source>
</evidence>